<name>A0A6A6NV26_9PEZI</name>
<dbReference type="SUPFAM" id="SSF48371">
    <property type="entry name" value="ARM repeat"/>
    <property type="match status" value="1"/>
</dbReference>
<evidence type="ECO:0000256" key="4">
    <source>
        <dbReference type="SAM" id="MobiDB-lite"/>
    </source>
</evidence>
<feature type="region of interest" description="Disordered" evidence="4">
    <location>
        <begin position="1"/>
        <end position="38"/>
    </location>
</feature>
<proteinExistence type="inferred from homology"/>
<keyword evidence="6" id="KW-1185">Reference proteome</keyword>
<dbReference type="OrthoDB" id="342531at2759"/>
<gene>
    <name evidence="5" type="ORF">BDY21DRAFT_423100</name>
</gene>
<evidence type="ECO:0000256" key="3">
    <source>
        <dbReference type="ARBA" id="ARBA00023242"/>
    </source>
</evidence>
<feature type="compositionally biased region" description="Acidic residues" evidence="4">
    <location>
        <begin position="773"/>
        <end position="791"/>
    </location>
</feature>
<dbReference type="Pfam" id="PF04931">
    <property type="entry name" value="DNA_pol_phi"/>
    <property type="match status" value="1"/>
</dbReference>
<dbReference type="InterPro" id="IPR007015">
    <property type="entry name" value="DNA_pol_V/MYBBP1A"/>
</dbReference>
<dbReference type="GO" id="GO:0000182">
    <property type="term" value="F:rDNA binding"/>
    <property type="evidence" value="ECO:0007669"/>
    <property type="project" value="TreeGrafter"/>
</dbReference>
<sequence length="1051" mass="118107">MFRKRDRTTVRTDSQTANNHETDAAPPPSKRPKPNPDHFSTLSGFFSGLAAEDPDKRLTAAKDLMSFLVPGRDTVADPDTVEYVLYRLVRGLCSPAKAARYGYFVALTEVLGTLLGPRGRGARHTDGRVVAQTASVRKAVEMVAKYSVPEGKADKTDRSNHLIGRVFGYKAVLQSGILFAGKAPGEEWKEVLDAICELARQTPWLRVECGMVLYETVAELAKKPAGRVPFAESMIKILNERGLSKTAEGVAVWIAAKKAFPDAHFPKHVWHKRDPLCSNEWQQLATVMRGDFSKFGGEDSKELRVKGGSSEPFLPFSYVAVVNSMLERCLCEPKEGSKATSTFSKFWVDIVDNNLFSTSASLEKKSWGFQLLSKMLPLAPEEVIDSLFSPNLMRVLINHLTGKERYLHQSAKAPLSAMTKRAKDDGAVAAIIVKRLLEMGAFNFDHLTKTKTVEGIVEAADDSARSQLVLLFRSYLMRPPSLDGVSAETVRRVATDLLVTVVRTSNKLPLMDDNGNTSDNWMRIIIETFVKLGYFRPSKGLSRKDMDNVSIPPLSDEERSMIHSRFTSCIRSLLATDMKERLPYLTLGIRLMSAWNSSDSTDMQLVLEADQRVHDTLMQARRAVDSLERLCEQPEGTKKAFIPELTLLYVLNIFEAYSGDTDAVTVLDDIKQIDEWEVENEESRSLLIELLLGFLSKQSALFRKMAEIVFSRLGPIWTEENLRALSDLLEKKENLEGQQELFDRQDEVDMDVDVEESDVEEIDGEKSSVPSDSTDETQDEAQDDAGEESAPQDDNRRLESIDSEADPLLEKKIAELLKVAPKVSRKAEDGLLDHGHDFERSTQKTEAGVGSGDTEDSDDADMDDEQMMALDPLLTRVFQERKKKQTKRKEKKDAQETMINFKNRVLDLLTIYLKEQHSNGLSRTLILPLLRLIRTTSSQQIRNKASNMLQQYYTLCKKKGGPGHGDPRSLSLLEWIHEEALNTGPKTHGNACTKASLFFARNYMSSCDSNIEVIVDLYASTQKKWLKNSKGSLQPAFFVEWVNWLAEFRRR</sequence>
<evidence type="ECO:0000256" key="1">
    <source>
        <dbReference type="ARBA" id="ARBA00004123"/>
    </source>
</evidence>
<dbReference type="InterPro" id="IPR016024">
    <property type="entry name" value="ARM-type_fold"/>
</dbReference>
<dbReference type="GO" id="GO:0005730">
    <property type="term" value="C:nucleolus"/>
    <property type="evidence" value="ECO:0007669"/>
    <property type="project" value="InterPro"/>
</dbReference>
<comment type="similarity">
    <text evidence="2">Belongs to the MYBBP1A family.</text>
</comment>
<reference evidence="5" key="1">
    <citation type="journal article" date="2020" name="Stud. Mycol.">
        <title>101 Dothideomycetes genomes: a test case for predicting lifestyles and emergence of pathogens.</title>
        <authorList>
            <person name="Haridas S."/>
            <person name="Albert R."/>
            <person name="Binder M."/>
            <person name="Bloem J."/>
            <person name="Labutti K."/>
            <person name="Salamov A."/>
            <person name="Andreopoulos B."/>
            <person name="Baker S."/>
            <person name="Barry K."/>
            <person name="Bills G."/>
            <person name="Bluhm B."/>
            <person name="Cannon C."/>
            <person name="Castanera R."/>
            <person name="Culley D."/>
            <person name="Daum C."/>
            <person name="Ezra D."/>
            <person name="Gonzalez J."/>
            <person name="Henrissat B."/>
            <person name="Kuo A."/>
            <person name="Liang C."/>
            <person name="Lipzen A."/>
            <person name="Lutzoni F."/>
            <person name="Magnuson J."/>
            <person name="Mondo S."/>
            <person name="Nolan M."/>
            <person name="Ohm R."/>
            <person name="Pangilinan J."/>
            <person name="Park H.-J."/>
            <person name="Ramirez L."/>
            <person name="Alfaro M."/>
            <person name="Sun H."/>
            <person name="Tritt A."/>
            <person name="Yoshinaga Y."/>
            <person name="Zwiers L.-H."/>
            <person name="Turgeon B."/>
            <person name="Goodwin S."/>
            <person name="Spatafora J."/>
            <person name="Crous P."/>
            <person name="Grigoriev I."/>
        </authorList>
    </citation>
    <scope>NUCLEOTIDE SEQUENCE</scope>
    <source>
        <strain evidence="5">ATCC 16933</strain>
    </source>
</reference>
<dbReference type="Proteomes" id="UP000799766">
    <property type="component" value="Unassembled WGS sequence"/>
</dbReference>
<comment type="subcellular location">
    <subcellularLocation>
        <location evidence="1">Nucleus</location>
    </subcellularLocation>
</comment>
<protein>
    <submittedName>
        <fullName evidence="5">DNA polymerase phi-domain-containing protein</fullName>
    </submittedName>
</protein>
<organism evidence="5 6">
    <name type="scientific">Lineolata rhizophorae</name>
    <dbReference type="NCBI Taxonomy" id="578093"/>
    <lineage>
        <taxon>Eukaryota</taxon>
        <taxon>Fungi</taxon>
        <taxon>Dikarya</taxon>
        <taxon>Ascomycota</taxon>
        <taxon>Pezizomycotina</taxon>
        <taxon>Dothideomycetes</taxon>
        <taxon>Dothideomycetes incertae sedis</taxon>
        <taxon>Lineolatales</taxon>
        <taxon>Lineolataceae</taxon>
        <taxon>Lineolata</taxon>
    </lineage>
</organism>
<evidence type="ECO:0000256" key="2">
    <source>
        <dbReference type="ARBA" id="ARBA00006809"/>
    </source>
</evidence>
<dbReference type="PANTHER" id="PTHR13213:SF2">
    <property type="entry name" value="MYB-BINDING PROTEIN 1A"/>
    <property type="match status" value="1"/>
</dbReference>
<dbReference type="EMBL" id="MU001687">
    <property type="protein sequence ID" value="KAF2455337.1"/>
    <property type="molecule type" value="Genomic_DNA"/>
</dbReference>
<feature type="region of interest" description="Disordered" evidence="4">
    <location>
        <begin position="740"/>
        <end position="803"/>
    </location>
</feature>
<accession>A0A6A6NV26</accession>
<evidence type="ECO:0000313" key="6">
    <source>
        <dbReference type="Proteomes" id="UP000799766"/>
    </source>
</evidence>
<keyword evidence="3" id="KW-0539">Nucleus</keyword>
<feature type="compositionally biased region" description="Basic and acidic residues" evidence="4">
    <location>
        <begin position="830"/>
        <end position="843"/>
    </location>
</feature>
<feature type="region of interest" description="Disordered" evidence="4">
    <location>
        <begin position="830"/>
        <end position="861"/>
    </location>
</feature>
<dbReference type="PANTHER" id="PTHR13213">
    <property type="entry name" value="MYB-BINDING PROTEIN 1A FAMILY MEMBER"/>
    <property type="match status" value="1"/>
</dbReference>
<dbReference type="AlphaFoldDB" id="A0A6A6NV26"/>
<feature type="compositionally biased region" description="Acidic residues" evidence="4">
    <location>
        <begin position="748"/>
        <end position="763"/>
    </location>
</feature>
<evidence type="ECO:0000313" key="5">
    <source>
        <dbReference type="EMBL" id="KAF2455337.1"/>
    </source>
</evidence>
<dbReference type="GO" id="GO:0006355">
    <property type="term" value="P:regulation of DNA-templated transcription"/>
    <property type="evidence" value="ECO:0007669"/>
    <property type="project" value="InterPro"/>
</dbReference>